<dbReference type="InterPro" id="IPR016602">
    <property type="entry name" value="UCP012666"/>
</dbReference>
<dbReference type="PIRSF" id="PIRSF012666">
    <property type="entry name" value="UCP012666"/>
    <property type="match status" value="1"/>
</dbReference>
<dbReference type="Pfam" id="PF04107">
    <property type="entry name" value="GCS2"/>
    <property type="match status" value="1"/>
</dbReference>
<gene>
    <name evidence="1" type="ORF">GCM10023333_36580</name>
</gene>
<dbReference type="Gene3D" id="3.30.590.20">
    <property type="match status" value="1"/>
</dbReference>
<dbReference type="GO" id="GO:0016874">
    <property type="term" value="F:ligase activity"/>
    <property type="evidence" value="ECO:0007669"/>
    <property type="project" value="UniProtKB-KW"/>
</dbReference>
<organism evidence="1 2">
    <name type="scientific">Ferrimonas pelagia</name>
    <dbReference type="NCBI Taxonomy" id="1177826"/>
    <lineage>
        <taxon>Bacteria</taxon>
        <taxon>Pseudomonadati</taxon>
        <taxon>Pseudomonadota</taxon>
        <taxon>Gammaproteobacteria</taxon>
        <taxon>Alteromonadales</taxon>
        <taxon>Ferrimonadaceae</taxon>
        <taxon>Ferrimonas</taxon>
    </lineage>
</organism>
<proteinExistence type="predicted"/>
<dbReference type="InterPro" id="IPR014746">
    <property type="entry name" value="Gln_synth/guanido_kin_cat_dom"/>
</dbReference>
<keyword evidence="1" id="KW-0436">Ligase</keyword>
<dbReference type="PANTHER" id="PTHR36510">
    <property type="entry name" value="GLUTAMATE--CYSTEINE LIGASE 2-RELATED"/>
    <property type="match status" value="1"/>
</dbReference>
<dbReference type="RefSeq" id="WP_345336927.1">
    <property type="nucleotide sequence ID" value="NZ_BAABJZ010000102.1"/>
</dbReference>
<evidence type="ECO:0000313" key="2">
    <source>
        <dbReference type="Proteomes" id="UP001499988"/>
    </source>
</evidence>
<keyword evidence="2" id="KW-1185">Reference proteome</keyword>
<dbReference type="InterPro" id="IPR050141">
    <property type="entry name" value="GCL_type2/YbdK_subfam"/>
</dbReference>
<dbReference type="Proteomes" id="UP001499988">
    <property type="component" value="Unassembled WGS sequence"/>
</dbReference>
<comment type="caution">
    <text evidence="1">The sequence shown here is derived from an EMBL/GenBank/DDBJ whole genome shotgun (WGS) entry which is preliminary data.</text>
</comment>
<dbReference type="EMBL" id="BAABJZ010000102">
    <property type="protein sequence ID" value="GAA4899621.1"/>
    <property type="molecule type" value="Genomic_DNA"/>
</dbReference>
<dbReference type="SUPFAM" id="SSF55931">
    <property type="entry name" value="Glutamine synthetase/guanido kinase"/>
    <property type="match status" value="1"/>
</dbReference>
<dbReference type="PANTHER" id="PTHR36510:SF3">
    <property type="entry name" value="CONSERVED PROTEIN"/>
    <property type="match status" value="1"/>
</dbReference>
<evidence type="ECO:0000313" key="1">
    <source>
        <dbReference type="EMBL" id="GAA4899621.1"/>
    </source>
</evidence>
<sequence>MGQSLQQRHHRQQDFEQFAGRLQQDLQDLAQLLAEPGWGNAPATLGAELEFYLTDDQQRPMMANQALLSAADDPLLTPELNRFNLEFNCPYTLCRGQPFHQLSQLIQQKHQQLRQLAAPMGCQVSAIGILPTLTRADFGLDSMTDEPRYHRLTEQLSQQRGGPFQININGAEPLQITADDMTLEGANTSLQLHLRVAPSEFAARYNAIQLATPFALALAANSPLFLGHKLWHETRIPLFKQSIDSRNLCNTGWKRPARVSFGKGYVRHSALELFRQGASLFPILLPEPESSLHRPDQGPALSALRLHNGTVWSWNRPVYDPADGGHLRIELRSLPAGPTPQDMMANAALVLGLSQALLPQLDQLLDALPFEFAEYNFYRAAQFGLNAKLLWPNARGTLTETPLTALLPDMLARAGLGLRQMGIDAEDSAPLLALLSQRLASGQTGAVWQTRTLDALQAQCGERRQALAQMFTLYQQHADRAQPVGLWEIPTS</sequence>
<reference evidence="2" key="1">
    <citation type="journal article" date="2019" name="Int. J. Syst. Evol. Microbiol.">
        <title>The Global Catalogue of Microorganisms (GCM) 10K type strain sequencing project: providing services to taxonomists for standard genome sequencing and annotation.</title>
        <authorList>
            <consortium name="The Broad Institute Genomics Platform"/>
            <consortium name="The Broad Institute Genome Sequencing Center for Infectious Disease"/>
            <person name="Wu L."/>
            <person name="Ma J."/>
        </authorList>
    </citation>
    <scope>NUCLEOTIDE SEQUENCE [LARGE SCALE GENOMIC DNA]</scope>
    <source>
        <strain evidence="2">JCM 18401</strain>
    </source>
</reference>
<protein>
    <submittedName>
        <fullName evidence="1">Glutamate--cysteine ligase</fullName>
    </submittedName>
</protein>
<name>A0ABP9FGJ7_9GAMM</name>
<accession>A0ABP9FGJ7</accession>
<dbReference type="InterPro" id="IPR006336">
    <property type="entry name" value="GCS2"/>
</dbReference>